<keyword evidence="3" id="KW-1185">Reference proteome</keyword>
<keyword evidence="1" id="KW-0812">Transmembrane</keyword>
<accession>A0A3D9JS61</accession>
<dbReference type="AlphaFoldDB" id="A0A3D9JS61"/>
<feature type="transmembrane region" description="Helical" evidence="1">
    <location>
        <begin position="257"/>
        <end position="277"/>
    </location>
</feature>
<evidence type="ECO:0000313" key="3">
    <source>
        <dbReference type="Proteomes" id="UP000256977"/>
    </source>
</evidence>
<dbReference type="EMBL" id="QRDZ01000012">
    <property type="protein sequence ID" value="RED76397.1"/>
    <property type="molecule type" value="Genomic_DNA"/>
</dbReference>
<evidence type="ECO:0000256" key="1">
    <source>
        <dbReference type="SAM" id="Phobius"/>
    </source>
</evidence>
<feature type="transmembrane region" description="Helical" evidence="1">
    <location>
        <begin position="77"/>
        <end position="98"/>
    </location>
</feature>
<comment type="caution">
    <text evidence="2">The sequence shown here is derived from an EMBL/GenBank/DDBJ whole genome shotgun (WGS) entry which is preliminary data.</text>
</comment>
<dbReference type="OrthoDB" id="5241899at2"/>
<name>A0A3D9JS61_9BACL</name>
<organism evidence="2 3">
    <name type="scientific">Cohnella phaseoli</name>
    <dbReference type="NCBI Taxonomy" id="456490"/>
    <lineage>
        <taxon>Bacteria</taxon>
        <taxon>Bacillati</taxon>
        <taxon>Bacillota</taxon>
        <taxon>Bacilli</taxon>
        <taxon>Bacillales</taxon>
        <taxon>Paenibacillaceae</taxon>
        <taxon>Cohnella</taxon>
    </lineage>
</organism>
<proteinExistence type="predicted"/>
<keyword evidence="1" id="KW-1133">Transmembrane helix</keyword>
<feature type="transmembrane region" description="Helical" evidence="1">
    <location>
        <begin position="289"/>
        <end position="312"/>
    </location>
</feature>
<feature type="transmembrane region" description="Helical" evidence="1">
    <location>
        <begin position="44"/>
        <end position="65"/>
    </location>
</feature>
<feature type="transmembrane region" description="Helical" evidence="1">
    <location>
        <begin position="209"/>
        <end position="227"/>
    </location>
</feature>
<feature type="transmembrane region" description="Helical" evidence="1">
    <location>
        <begin position="12"/>
        <end position="32"/>
    </location>
</feature>
<keyword evidence="1" id="KW-0472">Membrane</keyword>
<sequence>MNTLKVNTSVHMLTMLMGTWLVVGIFVDGYAHNHRVPESFFTPWHAILYSGFVASALWIVGLIYANKRRHGGTWRQAIPTGYGLGLIGVAVFLFGGIADMSWHLIFGIEQALDALLSPSHLLLMLGTLLIISSPFRYGWALSPDQPGWRHFFPILLSTALTVGVVSFFLMYLWTFRYNLPAPDVIEWYRSRTDPFFGIRVIEDLEIRGLSYILLNTLLFMSPVFLLLKRWQVPFGSFTFLFTFISVLMGVLDGFQQILAIPVSLMGGLAADLIYVKWRLGGSSTRGYRFLAIAVPVALWGSYFLSMALSGGIGWSPELWVGSIVQASLLSLALSILAISPARGSQ</sequence>
<evidence type="ECO:0000313" key="2">
    <source>
        <dbReference type="EMBL" id="RED76397.1"/>
    </source>
</evidence>
<feature type="transmembrane region" description="Helical" evidence="1">
    <location>
        <begin position="318"/>
        <end position="338"/>
    </location>
</feature>
<dbReference type="RefSeq" id="WP_116061688.1">
    <property type="nucleotide sequence ID" value="NZ_QRDZ01000012.1"/>
</dbReference>
<reference evidence="2 3" key="1">
    <citation type="submission" date="2018-07" db="EMBL/GenBank/DDBJ databases">
        <title>Genomic Encyclopedia of Type Strains, Phase III (KMG-III): the genomes of soil and plant-associated and newly described type strains.</title>
        <authorList>
            <person name="Whitman W."/>
        </authorList>
    </citation>
    <scope>NUCLEOTIDE SEQUENCE [LARGE SCALE GENOMIC DNA]</scope>
    <source>
        <strain evidence="2 3">CECT 7287</strain>
    </source>
</reference>
<gene>
    <name evidence="2" type="ORF">DFP98_112115</name>
</gene>
<feature type="transmembrane region" description="Helical" evidence="1">
    <location>
        <begin position="234"/>
        <end position="251"/>
    </location>
</feature>
<feature type="transmembrane region" description="Helical" evidence="1">
    <location>
        <begin position="118"/>
        <end position="139"/>
    </location>
</feature>
<dbReference type="Proteomes" id="UP000256977">
    <property type="component" value="Unassembled WGS sequence"/>
</dbReference>
<feature type="transmembrane region" description="Helical" evidence="1">
    <location>
        <begin position="151"/>
        <end position="173"/>
    </location>
</feature>
<protein>
    <submittedName>
        <fullName evidence="2">Uncharacterized protein</fullName>
    </submittedName>
</protein>